<comment type="caution">
    <text evidence="7">The sequence shown here is derived from an EMBL/GenBank/DDBJ whole genome shotgun (WGS) entry which is preliminary data.</text>
</comment>
<dbReference type="GO" id="GO:0103068">
    <property type="term" value="F:leukotriene C4 gamma-glutamyl transferase activity"/>
    <property type="evidence" value="ECO:0007669"/>
    <property type="project" value="UniProtKB-EC"/>
</dbReference>
<dbReference type="PANTHER" id="PTHR11686">
    <property type="entry name" value="GAMMA GLUTAMYL TRANSPEPTIDASE"/>
    <property type="match status" value="1"/>
</dbReference>
<comment type="function">
    <text evidence="4">Cleaves the gamma-glutamyl peptide bond of glutathione and glutathione conjugates.</text>
</comment>
<dbReference type="PRINTS" id="PR01210">
    <property type="entry name" value="GGTRANSPTASE"/>
</dbReference>
<feature type="binding site" evidence="3">
    <location>
        <position position="214"/>
    </location>
    <ligand>
        <name>L-glutamate</name>
        <dbReference type="ChEBI" id="CHEBI:29985"/>
    </ligand>
</feature>
<accession>A0A830H7X4</accession>
<dbReference type="EC" id="2.3.2.2" evidence="4"/>
<dbReference type="InterPro" id="IPR043138">
    <property type="entry name" value="GGT_lsub"/>
</dbReference>
<proteinExistence type="inferred from homology"/>
<dbReference type="AlphaFoldDB" id="A0A830H7X4"/>
<dbReference type="Gene3D" id="3.60.20.40">
    <property type="match status" value="1"/>
</dbReference>
<comment type="catalytic activity">
    <reaction evidence="4">
        <text>an S-substituted glutathione + H2O = an S-substituted L-cysteinylglycine + L-glutamate</text>
        <dbReference type="Rhea" id="RHEA:59468"/>
        <dbReference type="ChEBI" id="CHEBI:15377"/>
        <dbReference type="ChEBI" id="CHEBI:29985"/>
        <dbReference type="ChEBI" id="CHEBI:90779"/>
        <dbReference type="ChEBI" id="CHEBI:143103"/>
        <dbReference type="EC" id="3.4.19.13"/>
    </reaction>
</comment>
<dbReference type="PANTHER" id="PTHR11686:SF9">
    <property type="entry name" value="RE13973P"/>
    <property type="match status" value="1"/>
</dbReference>
<dbReference type="OrthoDB" id="2015213at2759"/>
<evidence type="ECO:0000313" key="7">
    <source>
        <dbReference type="EMBL" id="GHP01649.1"/>
    </source>
</evidence>
<dbReference type="EC" id="3.4.19.13" evidence="4"/>
<dbReference type="InterPro" id="IPR000101">
    <property type="entry name" value="GGT_peptidase"/>
</dbReference>
<evidence type="ECO:0000256" key="5">
    <source>
        <dbReference type="SAM" id="MobiDB-lite"/>
    </source>
</evidence>
<evidence type="ECO:0000256" key="4">
    <source>
        <dbReference type="RuleBase" id="RU368068"/>
    </source>
</evidence>
<dbReference type="FunFam" id="3.60.20.40:FF:000001">
    <property type="entry name" value="Gamma-glutamyltranspeptidase 1"/>
    <property type="match status" value="1"/>
</dbReference>
<dbReference type="GO" id="GO:0036374">
    <property type="term" value="F:glutathione hydrolase activity"/>
    <property type="evidence" value="ECO:0007669"/>
    <property type="project" value="UniProtKB-UniRule"/>
</dbReference>
<protein>
    <recommendedName>
        <fullName evidence="4">Glutathione hydrolase</fullName>
        <ecNumber evidence="4">2.3.2.2</ecNumber>
        <ecNumber evidence="4">3.4.19.13</ecNumber>
    </recommendedName>
    <alternativeName>
        <fullName evidence="4">Gamma-glutamyltransferase</fullName>
    </alternativeName>
    <alternativeName>
        <fullName evidence="4">Gamma-glutamyltranspeptidase</fullName>
    </alternativeName>
</protein>
<evidence type="ECO:0000313" key="8">
    <source>
        <dbReference type="Proteomes" id="UP000660262"/>
    </source>
</evidence>
<dbReference type="PROSITE" id="PS00462">
    <property type="entry name" value="G_GLU_TRANSPEPTIDASE"/>
    <property type="match status" value="1"/>
</dbReference>
<feature type="active site" description="Nucleophile" evidence="2">
    <location>
        <position position="514"/>
    </location>
</feature>
<keyword evidence="4" id="KW-0378">Hydrolase</keyword>
<keyword evidence="8" id="KW-1185">Reference proteome</keyword>
<evidence type="ECO:0000256" key="1">
    <source>
        <dbReference type="ARBA" id="ARBA00009381"/>
    </source>
</evidence>
<comment type="catalytic activity">
    <reaction evidence="4">
        <text>an N-terminal (5-L-glutamyl)-[peptide] + an alpha-amino acid = 5-L-glutamyl amino acid + an N-terminal L-alpha-aminoacyl-[peptide]</text>
        <dbReference type="Rhea" id="RHEA:23904"/>
        <dbReference type="Rhea" id="RHEA-COMP:9780"/>
        <dbReference type="Rhea" id="RHEA-COMP:9795"/>
        <dbReference type="ChEBI" id="CHEBI:77644"/>
        <dbReference type="ChEBI" id="CHEBI:78597"/>
        <dbReference type="ChEBI" id="CHEBI:78599"/>
        <dbReference type="ChEBI" id="CHEBI:78608"/>
        <dbReference type="EC" id="2.3.2.2"/>
    </reaction>
</comment>
<dbReference type="GO" id="GO:0006751">
    <property type="term" value="P:glutathione catabolic process"/>
    <property type="evidence" value="ECO:0007669"/>
    <property type="project" value="UniProtKB-UniRule"/>
</dbReference>
<comment type="catalytic activity">
    <reaction evidence="4">
        <text>glutathione + H2O = L-cysteinylglycine + L-glutamate</text>
        <dbReference type="Rhea" id="RHEA:28807"/>
        <dbReference type="ChEBI" id="CHEBI:15377"/>
        <dbReference type="ChEBI" id="CHEBI:29985"/>
        <dbReference type="ChEBI" id="CHEBI:57925"/>
        <dbReference type="ChEBI" id="CHEBI:61694"/>
        <dbReference type="EC" id="3.4.19.13"/>
    </reaction>
</comment>
<reference evidence="7" key="1">
    <citation type="submission" date="2020-10" db="EMBL/GenBank/DDBJ databases">
        <title>Unveiling of a novel bifunctional photoreceptor, Dualchrome1, isolated from a cosmopolitan green alga.</title>
        <authorList>
            <person name="Suzuki S."/>
            <person name="Kawachi M."/>
        </authorList>
    </citation>
    <scope>NUCLEOTIDE SEQUENCE</scope>
    <source>
        <strain evidence="7">NIES 2893</strain>
    </source>
</reference>
<dbReference type="Gene3D" id="1.10.246.130">
    <property type="match status" value="1"/>
</dbReference>
<feature type="region of interest" description="Disordered" evidence="5">
    <location>
        <begin position="1"/>
        <end position="21"/>
    </location>
</feature>
<keyword evidence="6" id="KW-0812">Transmembrane</keyword>
<feature type="compositionally biased region" description="Polar residues" evidence="5">
    <location>
        <begin position="9"/>
        <end position="21"/>
    </location>
</feature>
<name>A0A830H7X4_9CHLO</name>
<feature type="binding site" evidence="3">
    <location>
        <begin position="532"/>
        <end position="534"/>
    </location>
    <ligand>
        <name>L-glutamate</name>
        <dbReference type="ChEBI" id="CHEBI:29985"/>
    </ligand>
</feature>
<organism evidence="7 8">
    <name type="scientific">Pycnococcus provasolii</name>
    <dbReference type="NCBI Taxonomy" id="41880"/>
    <lineage>
        <taxon>Eukaryota</taxon>
        <taxon>Viridiplantae</taxon>
        <taxon>Chlorophyta</taxon>
        <taxon>Pseudoscourfieldiophyceae</taxon>
        <taxon>Pseudoscourfieldiales</taxon>
        <taxon>Pycnococcaceae</taxon>
        <taxon>Pycnococcus</taxon>
    </lineage>
</organism>
<dbReference type="Pfam" id="PF01019">
    <property type="entry name" value="G_glu_transpept"/>
    <property type="match status" value="1"/>
</dbReference>
<comment type="pathway">
    <text evidence="4">Sulfur metabolism; glutathione metabolism.</text>
</comment>
<feature type="binding site" evidence="3">
    <location>
        <position position="607"/>
    </location>
    <ligand>
        <name>L-glutamate</name>
        <dbReference type="ChEBI" id="CHEBI:29985"/>
    </ligand>
</feature>
<dbReference type="InterPro" id="IPR055262">
    <property type="entry name" value="GGT_CS"/>
</dbReference>
<evidence type="ECO:0000256" key="6">
    <source>
        <dbReference type="SAM" id="Phobius"/>
    </source>
</evidence>
<dbReference type="GO" id="GO:0005886">
    <property type="term" value="C:plasma membrane"/>
    <property type="evidence" value="ECO:0007669"/>
    <property type="project" value="TreeGrafter"/>
</dbReference>
<dbReference type="SUPFAM" id="SSF56235">
    <property type="entry name" value="N-terminal nucleophile aminohydrolases (Ntn hydrolases)"/>
    <property type="match status" value="1"/>
</dbReference>
<dbReference type="InterPro" id="IPR029055">
    <property type="entry name" value="Ntn_hydrolases_N"/>
</dbReference>
<feature type="transmembrane region" description="Helical" evidence="6">
    <location>
        <begin position="86"/>
        <end position="105"/>
    </location>
</feature>
<gene>
    <name evidence="7" type="ORF">PPROV_000040500</name>
</gene>
<keyword evidence="6" id="KW-0472">Membrane</keyword>
<sequence>MSDERDEINPTSASMSASRPASTSASVFNVTMFEDESAAGAAAAAPDTQLLRFLPDDSRPSYFPRTYTGGGKVSQMCAFFKRADTIRYAISALAALTIFAIGWALGRASQTTSVSVVEHDERSLPGNGGVGNARYTERGKPRFAVGTRFAVAADNAQCSAMALRTLQQGGNAVDAAVTATLCQGVRSPFASGVGGGCFAVIRLANGSHYALDAREAAPAAAKETMFVEHKKRKKGSLPPSEVGGLSSGVPGELKGLEIMHRRFGKLPWRDLVSPVAQLARTGFPTSRLLHEALGDAFHDLDESAKRAFGVDDGSGGLRAPKINETCCMRPKFAETLDRVAELGTDALYKGEAGQAWARDIQSNGGIISADDLSTTEPHWRDPVVAPLPGGGRYIGMPPPSSGGVAVAAILGQLLMSQAESNRTDGGATDFAIVEAMMHAYAARMQLGDPGPDPPLYAWQSEPVFQGIRAAVSSMSSPSTWAAWRKATRDGGGYALRREAYGVLTNASLPEDHGTTHVSVADADGNAVALTSTINTEFGAKFVCASNGILMNDEMDDFSTPGVSNHFGFAPSATNYIRPFKRPLSSMSPSIVDDARGRLRVVAGASGGSRIISTTAQVLFWIVGRSATASSAVLAPRWHNQFVPNVTEREYFTPGYLVEDGAKPPSVLLAVDDARAALLEARGHATKRTHHHAVCQAVEVTSHGKLVSVSDLRKDGAPSAE</sequence>
<feature type="binding site" evidence="3">
    <location>
        <position position="556"/>
    </location>
    <ligand>
        <name>L-glutamate</name>
        <dbReference type="ChEBI" id="CHEBI:29985"/>
    </ligand>
</feature>
<keyword evidence="6" id="KW-1133">Transmembrane helix</keyword>
<keyword evidence="4" id="KW-0808">Transferase</keyword>
<evidence type="ECO:0000256" key="3">
    <source>
        <dbReference type="PIRSR" id="PIRSR600101-2"/>
    </source>
</evidence>
<dbReference type="InterPro" id="IPR043137">
    <property type="entry name" value="GGT_ssub_C"/>
</dbReference>
<keyword evidence="4" id="KW-0012">Acyltransferase</keyword>
<feature type="binding site" evidence="3">
    <location>
        <begin position="584"/>
        <end position="585"/>
    </location>
    <ligand>
        <name>L-glutamate</name>
        <dbReference type="ChEBI" id="CHEBI:29985"/>
    </ligand>
</feature>
<evidence type="ECO:0000256" key="2">
    <source>
        <dbReference type="PIRSR" id="PIRSR600101-1"/>
    </source>
</evidence>
<dbReference type="EMBL" id="BNJQ01000001">
    <property type="protein sequence ID" value="GHP01649.1"/>
    <property type="molecule type" value="Genomic_DNA"/>
</dbReference>
<dbReference type="Proteomes" id="UP000660262">
    <property type="component" value="Unassembled WGS sequence"/>
</dbReference>
<comment type="similarity">
    <text evidence="1">Belongs to the gamma-glutamyltransferase family.</text>
</comment>